<gene>
    <name evidence="1" type="ORF">NC998_29200</name>
</gene>
<dbReference type="Proteomes" id="UP001464891">
    <property type="component" value="Unassembled WGS sequence"/>
</dbReference>
<sequence>MYQKSNPSFQLEYPCIRDELLKVFQQIVNAEAQRQDWSRQEALPRTNTNRLSTLLQFIYISTGLGIESHFMIGFFLKNADEVRSVEAVFNAVEQVFQTAGVDATCENYKLRAIYDWRRHFAMGKVKSWCV</sequence>
<proteinExistence type="predicted"/>
<comment type="caution">
    <text evidence="1">The sequence shown here is derived from an EMBL/GenBank/DDBJ whole genome shotgun (WGS) entry which is preliminary data.</text>
</comment>
<accession>A0ABV0JH49</accession>
<protein>
    <submittedName>
        <fullName evidence="1">Uncharacterized protein</fullName>
    </submittedName>
</protein>
<name>A0ABV0JH49_9CYAN</name>
<evidence type="ECO:0000313" key="2">
    <source>
        <dbReference type="Proteomes" id="UP001464891"/>
    </source>
</evidence>
<organism evidence="1 2">
    <name type="scientific">Trichocoleus desertorum GB2-A4</name>
    <dbReference type="NCBI Taxonomy" id="2933944"/>
    <lineage>
        <taxon>Bacteria</taxon>
        <taxon>Bacillati</taxon>
        <taxon>Cyanobacteriota</taxon>
        <taxon>Cyanophyceae</taxon>
        <taxon>Leptolyngbyales</taxon>
        <taxon>Trichocoleusaceae</taxon>
        <taxon>Trichocoleus</taxon>
    </lineage>
</organism>
<reference evidence="1 2" key="1">
    <citation type="submission" date="2022-04" db="EMBL/GenBank/DDBJ databases">
        <title>Positive selection, recombination, and allopatry shape intraspecific diversity of widespread and dominant cyanobacteria.</title>
        <authorList>
            <person name="Wei J."/>
            <person name="Shu W."/>
            <person name="Hu C."/>
        </authorList>
    </citation>
    <scope>NUCLEOTIDE SEQUENCE [LARGE SCALE GENOMIC DNA]</scope>
    <source>
        <strain evidence="1 2">GB2-A4</strain>
    </source>
</reference>
<dbReference type="EMBL" id="JAMPKM010000073">
    <property type="protein sequence ID" value="MEP0821122.1"/>
    <property type="molecule type" value="Genomic_DNA"/>
</dbReference>
<evidence type="ECO:0000313" key="1">
    <source>
        <dbReference type="EMBL" id="MEP0821122.1"/>
    </source>
</evidence>
<dbReference type="InterPro" id="IPR057705">
    <property type="entry name" value="DUF7945"/>
</dbReference>
<keyword evidence="2" id="KW-1185">Reference proteome</keyword>
<dbReference type="Pfam" id="PF25656">
    <property type="entry name" value="DUF7945"/>
    <property type="match status" value="1"/>
</dbReference>
<dbReference type="RefSeq" id="WP_190443235.1">
    <property type="nucleotide sequence ID" value="NZ_JAMPKM010000073.1"/>
</dbReference>